<dbReference type="InterPro" id="IPR013446">
    <property type="entry name" value="G1P_cyt_trans-like"/>
</dbReference>
<dbReference type="SUPFAM" id="SSF53448">
    <property type="entry name" value="Nucleotide-diphospho-sugar transferases"/>
    <property type="match status" value="1"/>
</dbReference>
<evidence type="ECO:0000259" key="1">
    <source>
        <dbReference type="Pfam" id="PF00483"/>
    </source>
</evidence>
<keyword evidence="2" id="KW-0808">Transferase</keyword>
<dbReference type="Gene3D" id="3.90.550.10">
    <property type="entry name" value="Spore Coat Polysaccharide Biosynthesis Protein SpsA, Chain A"/>
    <property type="match status" value="1"/>
</dbReference>
<gene>
    <name evidence="2" type="primary">rfbF</name>
    <name evidence="2" type="ORF">GWO68_08100</name>
</gene>
<keyword evidence="2" id="KW-0548">Nucleotidyltransferase</keyword>
<dbReference type="EC" id="2.7.7.33" evidence="2"/>
<sequence>MKAVILAGGYGTRISEESGVRPKPMVEIGGKPILWHIMKIYSYYGINEFVICCGYKGHMIKEYFANYCLYNSDVTFDMRKNSMEVHRNNTESWKVTLVDTGEGTMTGGRLKRVKDYIGNETFCLTYGDGVSDVDIAEAIKYHKEQGTLATLTAVQQPGRFGAFNLASDATKINQFQEKPTGGEMPWINGGFFVLEPEVLNYIEDDSTTWEREPMEQLAKEGELSAYRHTGFWQPMDTLRDKHVLEELWQKNQAPWNVWQKMLSKAVN</sequence>
<name>A0A6B2GYD8_9BACT</name>
<evidence type="ECO:0000313" key="2">
    <source>
        <dbReference type="EMBL" id="NDK55875.1"/>
    </source>
</evidence>
<dbReference type="AlphaFoldDB" id="A0A6B2GYD8"/>
<keyword evidence="3" id="KW-1185">Reference proteome</keyword>
<feature type="domain" description="Nucleotidyl transferase" evidence="1">
    <location>
        <begin position="2"/>
        <end position="213"/>
    </location>
</feature>
<dbReference type="EMBL" id="JAAEAA010000008">
    <property type="protein sequence ID" value="NDK55875.1"/>
    <property type="molecule type" value="Genomic_DNA"/>
</dbReference>
<dbReference type="Proteomes" id="UP000478546">
    <property type="component" value="Unassembled WGS sequence"/>
</dbReference>
<reference evidence="2 3" key="1">
    <citation type="submission" date="2020-01" db="EMBL/GenBank/DDBJ databases">
        <authorList>
            <person name="Kim M.K."/>
        </authorList>
    </citation>
    <scope>NUCLEOTIDE SEQUENCE [LARGE SCALE GENOMIC DNA]</scope>
    <source>
        <strain evidence="2 3">BT213</strain>
    </source>
</reference>
<dbReference type="PANTHER" id="PTHR47183">
    <property type="entry name" value="GLUCOSE-1-PHOSPHATE CYTIDYLYLTRANSFERASE-RELATED"/>
    <property type="match status" value="1"/>
</dbReference>
<comment type="caution">
    <text evidence="2">The sequence shown here is derived from an EMBL/GenBank/DDBJ whole genome shotgun (WGS) entry which is preliminary data.</text>
</comment>
<evidence type="ECO:0000313" key="3">
    <source>
        <dbReference type="Proteomes" id="UP000478546"/>
    </source>
</evidence>
<dbReference type="InterPro" id="IPR005835">
    <property type="entry name" value="NTP_transferase_dom"/>
</dbReference>
<dbReference type="CDD" id="cd02524">
    <property type="entry name" value="G1P_cytidylyltransferase"/>
    <property type="match status" value="1"/>
</dbReference>
<dbReference type="PANTHER" id="PTHR47183:SF1">
    <property type="entry name" value="GLUCOSE-1-PHOSPHATE CYTIDYLYLTRANSFERASE"/>
    <property type="match status" value="1"/>
</dbReference>
<proteinExistence type="predicted"/>
<dbReference type="NCBIfam" id="TIGR02623">
    <property type="entry name" value="G1P_cyt_trans"/>
    <property type="match status" value="1"/>
</dbReference>
<dbReference type="Pfam" id="PF00483">
    <property type="entry name" value="NTP_transferase"/>
    <property type="match status" value="1"/>
</dbReference>
<dbReference type="RefSeq" id="WP_162345934.1">
    <property type="nucleotide sequence ID" value="NZ_JAAEAA010000008.1"/>
</dbReference>
<organism evidence="2 3">
    <name type="scientific">Pontibacter fetidus</name>
    <dbReference type="NCBI Taxonomy" id="2700082"/>
    <lineage>
        <taxon>Bacteria</taxon>
        <taxon>Pseudomonadati</taxon>
        <taxon>Bacteroidota</taxon>
        <taxon>Cytophagia</taxon>
        <taxon>Cytophagales</taxon>
        <taxon>Hymenobacteraceae</taxon>
        <taxon>Pontibacter</taxon>
    </lineage>
</organism>
<protein>
    <submittedName>
        <fullName evidence="2">Glucose-1-phosphate cytidylyltransferase</fullName>
        <ecNumber evidence="2">2.7.7.33</ecNumber>
    </submittedName>
</protein>
<dbReference type="GO" id="GO:0047343">
    <property type="term" value="F:glucose-1-phosphate cytidylyltransferase activity"/>
    <property type="evidence" value="ECO:0007669"/>
    <property type="project" value="UniProtKB-EC"/>
</dbReference>
<dbReference type="InterPro" id="IPR046981">
    <property type="entry name" value="G1P_cyt_trans"/>
</dbReference>
<dbReference type="GO" id="GO:0009243">
    <property type="term" value="P:O antigen biosynthetic process"/>
    <property type="evidence" value="ECO:0007669"/>
    <property type="project" value="InterPro"/>
</dbReference>
<dbReference type="InterPro" id="IPR029044">
    <property type="entry name" value="Nucleotide-diphossugar_trans"/>
</dbReference>
<accession>A0A6B2GYD8</accession>